<proteinExistence type="predicted"/>
<dbReference type="Proteomes" id="UP001283361">
    <property type="component" value="Unassembled WGS sequence"/>
</dbReference>
<dbReference type="InterPro" id="IPR049012">
    <property type="entry name" value="Mutator_transp_dom"/>
</dbReference>
<name>A0AAE1D744_9GAST</name>
<dbReference type="AlphaFoldDB" id="A0AAE1D744"/>
<sequence length="179" mass="20101">MQMHKFIYVLHLKTQDGIGLLINLPYMTNRRTDEDDLLTRTKGVSRDCVGLKRKYSGVYLIHGRQASIGHVCRTTAVSYDGTWQKRGHTSKHGLGVVIEVTTGLAVDYHVMSSFCQPCSTKGVTMKKKGEAAYNEWWEQHKVSCTINHTGSAGMMEVEAAKLMFFLLPRPRPALHNACC</sequence>
<keyword evidence="3" id="KW-1185">Reference proteome</keyword>
<evidence type="ECO:0000313" key="2">
    <source>
        <dbReference type="EMBL" id="KAK3759180.1"/>
    </source>
</evidence>
<evidence type="ECO:0000313" key="3">
    <source>
        <dbReference type="Proteomes" id="UP001283361"/>
    </source>
</evidence>
<gene>
    <name evidence="2" type="ORF">RRG08_028140</name>
</gene>
<dbReference type="EMBL" id="JAWDGP010005161">
    <property type="protein sequence ID" value="KAK3759180.1"/>
    <property type="molecule type" value="Genomic_DNA"/>
</dbReference>
<organism evidence="2 3">
    <name type="scientific">Elysia crispata</name>
    <name type="common">lettuce slug</name>
    <dbReference type="NCBI Taxonomy" id="231223"/>
    <lineage>
        <taxon>Eukaryota</taxon>
        <taxon>Metazoa</taxon>
        <taxon>Spiralia</taxon>
        <taxon>Lophotrochozoa</taxon>
        <taxon>Mollusca</taxon>
        <taxon>Gastropoda</taxon>
        <taxon>Heterobranchia</taxon>
        <taxon>Euthyneura</taxon>
        <taxon>Panpulmonata</taxon>
        <taxon>Sacoglossa</taxon>
        <taxon>Placobranchoidea</taxon>
        <taxon>Plakobranchidae</taxon>
        <taxon>Elysia</taxon>
    </lineage>
</organism>
<reference evidence="2" key="1">
    <citation type="journal article" date="2023" name="G3 (Bethesda)">
        <title>A reference genome for the long-term kleptoplast-retaining sea slug Elysia crispata morphotype clarki.</title>
        <authorList>
            <person name="Eastman K.E."/>
            <person name="Pendleton A.L."/>
            <person name="Shaikh M.A."/>
            <person name="Suttiyut T."/>
            <person name="Ogas R."/>
            <person name="Tomko P."/>
            <person name="Gavelis G."/>
            <person name="Widhalm J.R."/>
            <person name="Wisecaver J.H."/>
        </authorList>
    </citation>
    <scope>NUCLEOTIDE SEQUENCE</scope>
    <source>
        <strain evidence="2">ECLA1</strain>
    </source>
</reference>
<feature type="domain" description="Mutator-like transposase" evidence="1">
    <location>
        <begin position="75"/>
        <end position="164"/>
    </location>
</feature>
<accession>A0AAE1D744</accession>
<dbReference type="Pfam" id="PF20700">
    <property type="entry name" value="Mutator"/>
    <property type="match status" value="1"/>
</dbReference>
<protein>
    <recommendedName>
        <fullName evidence="1">Mutator-like transposase domain-containing protein</fullName>
    </recommendedName>
</protein>
<comment type="caution">
    <text evidence="2">The sequence shown here is derived from an EMBL/GenBank/DDBJ whole genome shotgun (WGS) entry which is preliminary data.</text>
</comment>
<evidence type="ECO:0000259" key="1">
    <source>
        <dbReference type="Pfam" id="PF20700"/>
    </source>
</evidence>